<dbReference type="EMBL" id="JACIJC010000006">
    <property type="protein sequence ID" value="MBB5687613.1"/>
    <property type="molecule type" value="Genomic_DNA"/>
</dbReference>
<dbReference type="InterPro" id="IPR050321">
    <property type="entry name" value="Glycosyltr_2/OpgH_subfam"/>
</dbReference>
<evidence type="ECO:0000313" key="9">
    <source>
        <dbReference type="Proteomes" id="UP000549617"/>
    </source>
</evidence>
<proteinExistence type="predicted"/>
<feature type="transmembrane region" description="Helical" evidence="7">
    <location>
        <begin position="372"/>
        <end position="392"/>
    </location>
</feature>
<keyword evidence="5 7" id="KW-1133">Transmembrane helix</keyword>
<dbReference type="RefSeq" id="WP_184021584.1">
    <property type="nucleotide sequence ID" value="NZ_JACIJC010000006.1"/>
</dbReference>
<dbReference type="PANTHER" id="PTHR43867">
    <property type="entry name" value="CELLULOSE SYNTHASE CATALYTIC SUBUNIT A [UDP-FORMING]"/>
    <property type="match status" value="1"/>
</dbReference>
<dbReference type="GO" id="GO:0016757">
    <property type="term" value="F:glycosyltransferase activity"/>
    <property type="evidence" value="ECO:0007669"/>
    <property type="project" value="UniProtKB-KW"/>
</dbReference>
<accession>A0A7W9AL95</accession>
<dbReference type="InterPro" id="IPR029044">
    <property type="entry name" value="Nucleotide-diphossugar_trans"/>
</dbReference>
<gene>
    <name evidence="8" type="ORF">FHS49_003655</name>
</gene>
<protein>
    <submittedName>
        <fullName evidence="8">Adsorption protein B</fullName>
    </submittedName>
</protein>
<dbReference type="NCBIfam" id="NF011307">
    <property type="entry name" value="PRK14716.1-5"/>
    <property type="match status" value="1"/>
</dbReference>
<dbReference type="GO" id="GO:0016020">
    <property type="term" value="C:membrane"/>
    <property type="evidence" value="ECO:0007669"/>
    <property type="project" value="UniProtKB-SubCell"/>
</dbReference>
<evidence type="ECO:0000256" key="1">
    <source>
        <dbReference type="ARBA" id="ARBA00004141"/>
    </source>
</evidence>
<feature type="transmembrane region" description="Helical" evidence="7">
    <location>
        <begin position="12"/>
        <end position="38"/>
    </location>
</feature>
<reference evidence="8 9" key="1">
    <citation type="submission" date="2020-08" db="EMBL/GenBank/DDBJ databases">
        <title>Genomic Encyclopedia of Type Strains, Phase IV (KMG-IV): sequencing the most valuable type-strain genomes for metagenomic binning, comparative biology and taxonomic classification.</title>
        <authorList>
            <person name="Goeker M."/>
        </authorList>
    </citation>
    <scope>NUCLEOTIDE SEQUENCE [LARGE SCALE GENOMIC DNA]</scope>
    <source>
        <strain evidence="8 9">DSM 25079</strain>
    </source>
</reference>
<organism evidence="8 9">
    <name type="scientific">Sphingobium boeckii</name>
    <dbReference type="NCBI Taxonomy" id="1082345"/>
    <lineage>
        <taxon>Bacteria</taxon>
        <taxon>Pseudomonadati</taxon>
        <taxon>Pseudomonadota</taxon>
        <taxon>Alphaproteobacteria</taxon>
        <taxon>Sphingomonadales</taxon>
        <taxon>Sphingomonadaceae</taxon>
        <taxon>Sphingobium</taxon>
    </lineage>
</organism>
<name>A0A7W9AL95_9SPHN</name>
<keyword evidence="3" id="KW-0808">Transferase</keyword>
<dbReference type="AlphaFoldDB" id="A0A7W9AL95"/>
<dbReference type="Pfam" id="PF13641">
    <property type="entry name" value="Glyco_tranf_2_3"/>
    <property type="match status" value="1"/>
</dbReference>
<keyword evidence="9" id="KW-1185">Reference proteome</keyword>
<feature type="transmembrane region" description="Helical" evidence="7">
    <location>
        <begin position="338"/>
        <end position="360"/>
    </location>
</feature>
<comment type="caution">
    <text evidence="8">The sequence shown here is derived from an EMBL/GenBank/DDBJ whole genome shotgun (WGS) entry which is preliminary data.</text>
</comment>
<evidence type="ECO:0000256" key="2">
    <source>
        <dbReference type="ARBA" id="ARBA00022676"/>
    </source>
</evidence>
<evidence type="ECO:0000256" key="3">
    <source>
        <dbReference type="ARBA" id="ARBA00022679"/>
    </source>
</evidence>
<sequence>MALSAVAHEFVLFAAIGFLIGGLDDLVIDAIWLGRIYWRRTTIYRRYPRGDLLQLAPPDRPGWIAVFVAAWQEAAVIGQMAQTALDRFDHPDYRLYIGCYPNDPETIRAVAAVAAKDARLCQVILPHPGPTTKADCLNGLWRKMLEDERDHGQNAKAIVLHDAEDIVHSGELRIFDRLIERYDLVQLPVLPLIDPGSRWISGHYNDEFAEAHGKAMVVREALGAAIPAAGVGCAFSRRALARVAAKKGGAPFDADSLTEDYELGLGIATDGGKGIFVSLPSFPGGKPVSIRAHFPATFRDAVRQKSRWMAGIALSGWDRMGWRGGFAERWMRLRDRRAPLGAVILLAAYIGFLGTLAAAGAGHLAGMTPAPFTPLMTALLWINLALLLWRLCLRAGFVTRAYGWREGLRAPPRMVIANVVEIFAAARAVKIYRTRRRNGTVVWDKTNHVFPDLVPEE</sequence>
<comment type="subcellular location">
    <subcellularLocation>
        <location evidence="1">Membrane</location>
        <topology evidence="1">Multi-pass membrane protein</topology>
    </subcellularLocation>
</comment>
<evidence type="ECO:0000256" key="5">
    <source>
        <dbReference type="ARBA" id="ARBA00022989"/>
    </source>
</evidence>
<evidence type="ECO:0000256" key="6">
    <source>
        <dbReference type="ARBA" id="ARBA00023136"/>
    </source>
</evidence>
<evidence type="ECO:0000256" key="4">
    <source>
        <dbReference type="ARBA" id="ARBA00022692"/>
    </source>
</evidence>
<dbReference type="SUPFAM" id="SSF53448">
    <property type="entry name" value="Nucleotide-diphospho-sugar transferases"/>
    <property type="match status" value="1"/>
</dbReference>
<dbReference type="Gene3D" id="3.90.550.10">
    <property type="entry name" value="Spore Coat Polysaccharide Biosynthesis Protein SpsA, Chain A"/>
    <property type="match status" value="1"/>
</dbReference>
<evidence type="ECO:0000256" key="7">
    <source>
        <dbReference type="SAM" id="Phobius"/>
    </source>
</evidence>
<keyword evidence="2" id="KW-0328">Glycosyltransferase</keyword>
<keyword evidence="4 7" id="KW-0812">Transmembrane</keyword>
<dbReference type="PANTHER" id="PTHR43867:SF2">
    <property type="entry name" value="CELLULOSE SYNTHASE CATALYTIC SUBUNIT A [UDP-FORMING]"/>
    <property type="match status" value="1"/>
</dbReference>
<keyword evidence="6 7" id="KW-0472">Membrane</keyword>
<evidence type="ECO:0000313" key="8">
    <source>
        <dbReference type="EMBL" id="MBB5687613.1"/>
    </source>
</evidence>
<dbReference type="Proteomes" id="UP000549617">
    <property type="component" value="Unassembled WGS sequence"/>
</dbReference>